<dbReference type="OrthoDB" id="3067159at2759"/>
<dbReference type="SMART" id="SM00343">
    <property type="entry name" value="ZnF_C2HC"/>
    <property type="match status" value="1"/>
</dbReference>
<accession>A0A2T9YJM7</accession>
<dbReference type="AlphaFoldDB" id="A0A2T9YJM7"/>
<feature type="non-terminal residue" evidence="4">
    <location>
        <position position="331"/>
    </location>
</feature>
<dbReference type="PANTHER" id="PTHR15503">
    <property type="entry name" value="LDOC1 RELATED"/>
    <property type="match status" value="1"/>
</dbReference>
<protein>
    <recommendedName>
        <fullName evidence="3">CCHC-type domain-containing protein</fullName>
    </recommendedName>
</protein>
<comment type="caution">
    <text evidence="4">The sequence shown here is derived from an EMBL/GenBank/DDBJ whole genome shotgun (WGS) entry which is preliminary data.</text>
</comment>
<dbReference type="Gene3D" id="2.40.70.10">
    <property type="entry name" value="Acid Proteases"/>
    <property type="match status" value="1"/>
</dbReference>
<keyword evidence="1" id="KW-0863">Zinc-finger</keyword>
<evidence type="ECO:0000256" key="1">
    <source>
        <dbReference type="PROSITE-ProRule" id="PRU00047"/>
    </source>
</evidence>
<dbReference type="Gene3D" id="4.10.60.10">
    <property type="entry name" value="Zinc finger, CCHC-type"/>
    <property type="match status" value="1"/>
</dbReference>
<evidence type="ECO:0000259" key="3">
    <source>
        <dbReference type="PROSITE" id="PS50158"/>
    </source>
</evidence>
<dbReference type="Pfam" id="PF00098">
    <property type="entry name" value="zf-CCHC"/>
    <property type="match status" value="1"/>
</dbReference>
<proteinExistence type="predicted"/>
<gene>
    <name evidence="4" type="ORF">BB560_006050</name>
</gene>
<dbReference type="InterPro" id="IPR032567">
    <property type="entry name" value="RTL1-rel"/>
</dbReference>
<dbReference type="Proteomes" id="UP000245609">
    <property type="component" value="Unassembled WGS sequence"/>
</dbReference>
<dbReference type="GO" id="GO:0008270">
    <property type="term" value="F:zinc ion binding"/>
    <property type="evidence" value="ECO:0007669"/>
    <property type="project" value="UniProtKB-KW"/>
</dbReference>
<feature type="compositionally biased region" description="Polar residues" evidence="2">
    <location>
        <begin position="247"/>
        <end position="258"/>
    </location>
</feature>
<keyword evidence="1" id="KW-0479">Metal-binding</keyword>
<feature type="domain" description="CCHC-type" evidence="3">
    <location>
        <begin position="147"/>
        <end position="162"/>
    </location>
</feature>
<organism evidence="4 5">
    <name type="scientific">Smittium megazygosporum</name>
    <dbReference type="NCBI Taxonomy" id="133381"/>
    <lineage>
        <taxon>Eukaryota</taxon>
        <taxon>Fungi</taxon>
        <taxon>Fungi incertae sedis</taxon>
        <taxon>Zoopagomycota</taxon>
        <taxon>Kickxellomycotina</taxon>
        <taxon>Harpellomycetes</taxon>
        <taxon>Harpellales</taxon>
        <taxon>Legeriomycetaceae</taxon>
        <taxon>Smittium</taxon>
    </lineage>
</organism>
<dbReference type="PANTHER" id="PTHR15503:SF22">
    <property type="entry name" value="TRANSPOSON TY3-I GAG POLYPROTEIN"/>
    <property type="match status" value="1"/>
</dbReference>
<reference evidence="4 5" key="1">
    <citation type="journal article" date="2018" name="MBio">
        <title>Comparative Genomics Reveals the Core Gene Toolbox for the Fungus-Insect Symbiosis.</title>
        <authorList>
            <person name="Wang Y."/>
            <person name="Stata M."/>
            <person name="Wang W."/>
            <person name="Stajich J.E."/>
            <person name="White M.M."/>
            <person name="Moncalvo J.M."/>
        </authorList>
    </citation>
    <scope>NUCLEOTIDE SEQUENCE [LARGE SCALE GENOMIC DNA]</scope>
    <source>
        <strain evidence="4 5">SC-DP-2</strain>
    </source>
</reference>
<evidence type="ECO:0000313" key="4">
    <source>
        <dbReference type="EMBL" id="PVU92519.1"/>
    </source>
</evidence>
<evidence type="ECO:0000313" key="5">
    <source>
        <dbReference type="Proteomes" id="UP000245609"/>
    </source>
</evidence>
<keyword evidence="5" id="KW-1185">Reference proteome</keyword>
<dbReference type="EMBL" id="MBFS01002787">
    <property type="protein sequence ID" value="PVU92519.1"/>
    <property type="molecule type" value="Genomic_DNA"/>
</dbReference>
<feature type="region of interest" description="Disordered" evidence="2">
    <location>
        <begin position="241"/>
        <end position="264"/>
    </location>
</feature>
<dbReference type="InterPro" id="IPR001878">
    <property type="entry name" value="Znf_CCHC"/>
</dbReference>
<sequence length="331" mass="37266">MSEDHIPQAGSTKFSAQSTEFRLPGTMKFDGNTFAWLGELIIGNSVDAQLSLRQSFGKHLYTVDLPEHLEGVVKICAKVENRISELQATQYTGYSLSNYHHSIATNKYSQGQNINKDPDDMDVDFLKPRRGPISPEENERRRKLGLCYYCGEPGHMANDCKKQFQCLIDTGALKTIDFIPTALSHADVILGIPWLRKHSPAIDFEKRRIKFNSPYCVSNFLEKSTNLDAVFKVPDDENSDYGHTTDFDQNATNNNPESADTDSDTYKTAIEGEPDKNKIQIHHGNVSSNATLSKDPSKFETLKFTDTLLPREYTMFAPLFDKVKATELPPD</sequence>
<dbReference type="InterPro" id="IPR036875">
    <property type="entry name" value="Znf_CCHC_sf"/>
</dbReference>
<keyword evidence="1" id="KW-0862">Zinc</keyword>
<evidence type="ECO:0000256" key="2">
    <source>
        <dbReference type="SAM" id="MobiDB-lite"/>
    </source>
</evidence>
<dbReference type="GO" id="GO:0003676">
    <property type="term" value="F:nucleic acid binding"/>
    <property type="evidence" value="ECO:0007669"/>
    <property type="project" value="InterPro"/>
</dbReference>
<name>A0A2T9YJM7_9FUNG</name>
<dbReference type="PROSITE" id="PS50158">
    <property type="entry name" value="ZF_CCHC"/>
    <property type="match status" value="1"/>
</dbReference>
<dbReference type="InterPro" id="IPR021109">
    <property type="entry name" value="Peptidase_aspartic_dom_sf"/>
</dbReference>
<dbReference type="SUPFAM" id="SSF57756">
    <property type="entry name" value="Retrovirus zinc finger-like domains"/>
    <property type="match status" value="1"/>
</dbReference>